<proteinExistence type="predicted"/>
<feature type="domain" description="Reverse transcriptase Ty1/copia-type" evidence="1">
    <location>
        <begin position="11"/>
        <end position="115"/>
    </location>
</feature>
<gene>
    <name evidence="2" type="ORF">F3Y22_tig00003126pilonHSYRG00101</name>
</gene>
<name>A0A6A3CRP1_HIBSY</name>
<dbReference type="EMBL" id="VEPZ02000212">
    <property type="protein sequence ID" value="KAE8729848.1"/>
    <property type="molecule type" value="Genomic_DNA"/>
</dbReference>
<organism evidence="2 3">
    <name type="scientific">Hibiscus syriacus</name>
    <name type="common">Rose of Sharon</name>
    <dbReference type="NCBI Taxonomy" id="106335"/>
    <lineage>
        <taxon>Eukaryota</taxon>
        <taxon>Viridiplantae</taxon>
        <taxon>Streptophyta</taxon>
        <taxon>Embryophyta</taxon>
        <taxon>Tracheophyta</taxon>
        <taxon>Spermatophyta</taxon>
        <taxon>Magnoliopsida</taxon>
        <taxon>eudicotyledons</taxon>
        <taxon>Gunneridae</taxon>
        <taxon>Pentapetalae</taxon>
        <taxon>rosids</taxon>
        <taxon>malvids</taxon>
        <taxon>Malvales</taxon>
        <taxon>Malvaceae</taxon>
        <taxon>Malvoideae</taxon>
        <taxon>Hibiscus</taxon>
    </lineage>
</organism>
<dbReference type="Pfam" id="PF07727">
    <property type="entry name" value="RVT_2"/>
    <property type="match status" value="1"/>
</dbReference>
<dbReference type="Proteomes" id="UP000436088">
    <property type="component" value="Unassembled WGS sequence"/>
</dbReference>
<accession>A0A6A3CRP1</accession>
<protein>
    <recommendedName>
        <fullName evidence="1">Reverse transcriptase Ty1/copia-type domain-containing protein</fullName>
    </recommendedName>
</protein>
<evidence type="ECO:0000259" key="1">
    <source>
        <dbReference type="Pfam" id="PF07727"/>
    </source>
</evidence>
<evidence type="ECO:0000313" key="2">
    <source>
        <dbReference type="EMBL" id="KAE8729848.1"/>
    </source>
</evidence>
<sequence>MQEEVDALETNATWVVVSLPLGKVPIGCKWVYKVKLNLVTKGYSQHEWINYVDTFSPMAKLVTVRLVLALATVFHWPLFQMDMHNAFLEGDLLEEFYVTLPEGSCSQGENMVYKL</sequence>
<evidence type="ECO:0000313" key="3">
    <source>
        <dbReference type="Proteomes" id="UP000436088"/>
    </source>
</evidence>
<comment type="caution">
    <text evidence="2">The sequence shown here is derived from an EMBL/GenBank/DDBJ whole genome shotgun (WGS) entry which is preliminary data.</text>
</comment>
<reference evidence="2" key="1">
    <citation type="submission" date="2019-09" db="EMBL/GenBank/DDBJ databases">
        <title>Draft genome information of white flower Hibiscus syriacus.</title>
        <authorList>
            <person name="Kim Y.-M."/>
        </authorList>
    </citation>
    <scope>NUCLEOTIDE SEQUENCE [LARGE SCALE GENOMIC DNA]</scope>
    <source>
        <strain evidence="2">YM2019G1</strain>
    </source>
</reference>
<dbReference type="AlphaFoldDB" id="A0A6A3CRP1"/>
<keyword evidence="3" id="KW-1185">Reference proteome</keyword>
<dbReference type="InterPro" id="IPR013103">
    <property type="entry name" value="RVT_2"/>
</dbReference>